<evidence type="ECO:0000313" key="1">
    <source>
        <dbReference type="EMBL" id="MBJ7880575.1"/>
    </source>
</evidence>
<protein>
    <submittedName>
        <fullName evidence="1">Uncharacterized protein</fullName>
    </submittedName>
</protein>
<accession>A0A934NCC9</accession>
<proteinExistence type="predicted"/>
<evidence type="ECO:0000313" key="2">
    <source>
        <dbReference type="Proteomes" id="UP000662373"/>
    </source>
</evidence>
<keyword evidence="2" id="KW-1185">Reference proteome</keyword>
<sequence>MVKKDVAIITTVANFELYNITGNKFPRGIRKYVIDGKNGMHGIHSILYIFKKLKTEPIKWLILADEDVIFYDESIVFDLIDYMQKNNITAAGVRDGGDISHRTYNPFVFNTFFSILNFESLRSIWNEKDVLGNQYIIPHEFEDELKNLKFEYSIDSLFEPYYCFFLWLRRHDKNILFLDSEMLDDEISNAVFFNDAKILVHSWYARSYGVNKNHTDRINALVSPSDVQKNTTFEYVLLKDKTFKSRQIFAKYLRKIQMRLK</sequence>
<dbReference type="RefSeq" id="WP_199598411.1">
    <property type="nucleotide sequence ID" value="NZ_JAEHJZ010000017.1"/>
</dbReference>
<organism evidence="1 2">
    <name type="scientific">Gelidibacter salicanalis</name>
    <dbReference type="NCBI Taxonomy" id="291193"/>
    <lineage>
        <taxon>Bacteria</taxon>
        <taxon>Pseudomonadati</taxon>
        <taxon>Bacteroidota</taxon>
        <taxon>Flavobacteriia</taxon>
        <taxon>Flavobacteriales</taxon>
        <taxon>Flavobacteriaceae</taxon>
        <taxon>Gelidibacter</taxon>
    </lineage>
</organism>
<comment type="caution">
    <text evidence="1">The sequence shown here is derived from an EMBL/GenBank/DDBJ whole genome shotgun (WGS) entry which is preliminary data.</text>
</comment>
<dbReference type="EMBL" id="JAEHJZ010000017">
    <property type="protein sequence ID" value="MBJ7880575.1"/>
    <property type="molecule type" value="Genomic_DNA"/>
</dbReference>
<reference evidence="1 2" key="1">
    <citation type="submission" date="2020-09" db="EMBL/GenBank/DDBJ databases">
        <title>Draft genome of Gelidibacter salicanalis PAMC21136.</title>
        <authorList>
            <person name="Park H."/>
        </authorList>
    </citation>
    <scope>NUCLEOTIDE SEQUENCE [LARGE SCALE GENOMIC DNA]</scope>
    <source>
        <strain evidence="1 2">PAMC21136</strain>
    </source>
</reference>
<dbReference type="AlphaFoldDB" id="A0A934NCC9"/>
<name>A0A934NCC9_9FLAO</name>
<dbReference type="Proteomes" id="UP000662373">
    <property type="component" value="Unassembled WGS sequence"/>
</dbReference>
<gene>
    <name evidence="1" type="ORF">JEM65_07930</name>
</gene>